<dbReference type="AlphaFoldDB" id="A0A1Q6IM60"/>
<name>A0A1Q6IM60_PHOVU</name>
<evidence type="ECO:0000313" key="1">
    <source>
        <dbReference type="EMBL" id="OKZ41852.1"/>
    </source>
</evidence>
<gene>
    <name evidence="1" type="ORF">BHV80_20030</name>
</gene>
<evidence type="ECO:0000313" key="2">
    <source>
        <dbReference type="Proteomes" id="UP000186631"/>
    </source>
</evidence>
<sequence>MENMIISATEPKKVSSLATTVQTVNKIEEKPVMRFVQMKYENNAQMVGVMQKAIGLGLDAIIITPRVDVAGCGYVWVGLRKGQTELQGKLLLNAQIWAYLLAALLGEELPEINNCDADSEICCQGEWLEKLEAEIRRYTTKRREEYTQDAESGTGYLTHSWIFPNGKIKMPAEAMEDVTALFA</sequence>
<organism evidence="1 2">
    <name type="scientific">Phocaeicola vulgatus</name>
    <name type="common">Bacteroides vulgatus</name>
    <dbReference type="NCBI Taxonomy" id="821"/>
    <lineage>
        <taxon>Bacteria</taxon>
        <taxon>Pseudomonadati</taxon>
        <taxon>Bacteroidota</taxon>
        <taxon>Bacteroidia</taxon>
        <taxon>Bacteroidales</taxon>
        <taxon>Bacteroidaceae</taxon>
        <taxon>Phocaeicola</taxon>
    </lineage>
</organism>
<proteinExistence type="predicted"/>
<accession>A0A1Q6IM60</accession>
<protein>
    <submittedName>
        <fullName evidence="1">Uncharacterized protein</fullName>
    </submittedName>
</protein>
<dbReference type="EMBL" id="MNQV01000296">
    <property type="protein sequence ID" value="OKZ41852.1"/>
    <property type="molecule type" value="Genomic_DNA"/>
</dbReference>
<comment type="caution">
    <text evidence="1">The sequence shown here is derived from an EMBL/GenBank/DDBJ whole genome shotgun (WGS) entry which is preliminary data.</text>
</comment>
<reference evidence="1 2" key="1">
    <citation type="journal article" date="2016" name="Nat. Biotechnol.">
        <title>Measurement of bacterial replication rates in microbial communities.</title>
        <authorList>
            <person name="Brown C.T."/>
            <person name="Olm M.R."/>
            <person name="Thomas B.C."/>
            <person name="Banfield J.F."/>
        </authorList>
    </citation>
    <scope>NUCLEOTIDE SEQUENCE [LARGE SCALE GENOMIC DNA]</scope>
    <source>
        <strain evidence="1">42_262</strain>
    </source>
</reference>
<dbReference type="Proteomes" id="UP000186631">
    <property type="component" value="Unassembled WGS sequence"/>
</dbReference>